<keyword evidence="2" id="KW-1185">Reference proteome</keyword>
<proteinExistence type="predicted"/>
<reference evidence="2" key="1">
    <citation type="journal article" date="2019" name="Int. J. Syst. Evol. Microbiol.">
        <title>The Global Catalogue of Microorganisms (GCM) 10K type strain sequencing project: providing services to taxonomists for standard genome sequencing and annotation.</title>
        <authorList>
            <consortium name="The Broad Institute Genomics Platform"/>
            <consortium name="The Broad Institute Genome Sequencing Center for Infectious Disease"/>
            <person name="Wu L."/>
            <person name="Ma J."/>
        </authorList>
    </citation>
    <scope>NUCLEOTIDE SEQUENCE [LARGE SCALE GENOMIC DNA]</scope>
    <source>
        <strain evidence="2">JCM 16673</strain>
    </source>
</reference>
<gene>
    <name evidence="1" type="ORF">GCM10022212_07840</name>
</gene>
<dbReference type="Proteomes" id="UP001501353">
    <property type="component" value="Unassembled WGS sequence"/>
</dbReference>
<evidence type="ECO:0000313" key="2">
    <source>
        <dbReference type="Proteomes" id="UP001501353"/>
    </source>
</evidence>
<protein>
    <submittedName>
        <fullName evidence="1">Uncharacterized protein</fullName>
    </submittedName>
</protein>
<dbReference type="EMBL" id="BAAAZE010000005">
    <property type="protein sequence ID" value="GAA4015437.1"/>
    <property type="molecule type" value="Genomic_DNA"/>
</dbReference>
<evidence type="ECO:0000313" key="1">
    <source>
        <dbReference type="EMBL" id="GAA4015437.1"/>
    </source>
</evidence>
<organism evidence="1 2">
    <name type="scientific">Actimicrobium antarcticum</name>
    <dbReference type="NCBI Taxonomy" id="1051899"/>
    <lineage>
        <taxon>Bacteria</taxon>
        <taxon>Pseudomonadati</taxon>
        <taxon>Pseudomonadota</taxon>
        <taxon>Betaproteobacteria</taxon>
        <taxon>Burkholderiales</taxon>
        <taxon>Oxalobacteraceae</taxon>
        <taxon>Actimicrobium</taxon>
    </lineage>
</organism>
<name>A0ABP7SRA2_9BURK</name>
<comment type="caution">
    <text evidence="1">The sequence shown here is derived from an EMBL/GenBank/DDBJ whole genome shotgun (WGS) entry which is preliminary data.</text>
</comment>
<accession>A0ABP7SRA2</accession>
<sequence>MLRIEPVNKSGVLPLAGCNPLSLPLYSSAALGKVRPGSYPFKTGSAPISGDLKST</sequence>